<proteinExistence type="predicted"/>
<organism evidence="2 3">
    <name type="scientific">Actinokineospora diospyrosa</name>
    <dbReference type="NCBI Taxonomy" id="103728"/>
    <lineage>
        <taxon>Bacteria</taxon>
        <taxon>Bacillati</taxon>
        <taxon>Actinomycetota</taxon>
        <taxon>Actinomycetes</taxon>
        <taxon>Pseudonocardiales</taxon>
        <taxon>Pseudonocardiaceae</taxon>
        <taxon>Actinokineospora</taxon>
    </lineage>
</organism>
<gene>
    <name evidence="2" type="ORF">LV75_006730</name>
</gene>
<comment type="caution">
    <text evidence="2">The sequence shown here is derived from an EMBL/GenBank/DDBJ whole genome shotgun (WGS) entry which is preliminary data.</text>
</comment>
<evidence type="ECO:0000313" key="2">
    <source>
        <dbReference type="EMBL" id="MCP2274196.1"/>
    </source>
</evidence>
<evidence type="ECO:0000313" key="3">
    <source>
        <dbReference type="Proteomes" id="UP001205185"/>
    </source>
</evidence>
<sequence>MRYENAVTALAAVTNWHKSTYSGGQNGGCVEVGSVPGLVGVRDTKLGANSPTLAFSPVRWAAFTDSVRCHQFDL</sequence>
<dbReference type="Pfam" id="PF04149">
    <property type="entry name" value="DUF397"/>
    <property type="match status" value="1"/>
</dbReference>
<dbReference type="Proteomes" id="UP001205185">
    <property type="component" value="Unassembled WGS sequence"/>
</dbReference>
<dbReference type="EMBL" id="JAMTCO010000021">
    <property type="protein sequence ID" value="MCP2274196.1"/>
    <property type="molecule type" value="Genomic_DNA"/>
</dbReference>
<dbReference type="InterPro" id="IPR007278">
    <property type="entry name" value="DUF397"/>
</dbReference>
<feature type="domain" description="DUF397" evidence="1">
    <location>
        <begin position="15"/>
        <end position="68"/>
    </location>
</feature>
<evidence type="ECO:0000259" key="1">
    <source>
        <dbReference type="Pfam" id="PF04149"/>
    </source>
</evidence>
<accession>A0ABT1INE9</accession>
<reference evidence="2 3" key="1">
    <citation type="submission" date="2022-06" db="EMBL/GenBank/DDBJ databases">
        <title>Genomic Encyclopedia of Archaeal and Bacterial Type Strains, Phase II (KMG-II): from individual species to whole genera.</title>
        <authorList>
            <person name="Goeker M."/>
        </authorList>
    </citation>
    <scope>NUCLEOTIDE SEQUENCE [LARGE SCALE GENOMIC DNA]</scope>
    <source>
        <strain evidence="2 3">DSM 44255</strain>
    </source>
</reference>
<protein>
    <recommendedName>
        <fullName evidence="1">DUF397 domain-containing protein</fullName>
    </recommendedName>
</protein>
<keyword evidence="3" id="KW-1185">Reference proteome</keyword>
<dbReference type="RefSeq" id="WP_253891502.1">
    <property type="nucleotide sequence ID" value="NZ_BAAAVB010000023.1"/>
</dbReference>
<name>A0ABT1INE9_9PSEU</name>